<feature type="transmembrane region" description="Helical" evidence="1">
    <location>
        <begin position="16"/>
        <end position="36"/>
    </location>
</feature>
<keyword evidence="1" id="KW-0472">Membrane</keyword>
<organism evidence="2 3">
    <name type="scientific">Microbacterium alkaliflavum</name>
    <dbReference type="NCBI Taxonomy" id="3248839"/>
    <lineage>
        <taxon>Bacteria</taxon>
        <taxon>Bacillati</taxon>
        <taxon>Actinomycetota</taxon>
        <taxon>Actinomycetes</taxon>
        <taxon>Micrococcales</taxon>
        <taxon>Microbacteriaceae</taxon>
        <taxon>Microbacterium</taxon>
    </lineage>
</organism>
<feature type="transmembrane region" description="Helical" evidence="1">
    <location>
        <begin position="184"/>
        <end position="207"/>
    </location>
</feature>
<dbReference type="Proteomes" id="UP001610861">
    <property type="component" value="Unassembled WGS sequence"/>
</dbReference>
<dbReference type="EMBL" id="JBIQWL010000001">
    <property type="protein sequence ID" value="MFH8249093.1"/>
    <property type="molecule type" value="Genomic_DNA"/>
</dbReference>
<accession>A0ABW7Q3W9</accession>
<evidence type="ECO:0000313" key="2">
    <source>
        <dbReference type="EMBL" id="MFH8249093.1"/>
    </source>
</evidence>
<evidence type="ECO:0008006" key="4">
    <source>
        <dbReference type="Google" id="ProtNLM"/>
    </source>
</evidence>
<reference evidence="2 3" key="1">
    <citation type="submission" date="2024-09" db="EMBL/GenBank/DDBJ databases">
        <authorList>
            <person name="Pan X."/>
        </authorList>
    </citation>
    <scope>NUCLEOTIDE SEQUENCE [LARGE SCALE GENOMIC DNA]</scope>
    <source>
        <strain evidence="2 3">B2969</strain>
    </source>
</reference>
<evidence type="ECO:0000313" key="3">
    <source>
        <dbReference type="Proteomes" id="UP001610861"/>
    </source>
</evidence>
<dbReference type="RefSeq" id="WP_396639042.1">
    <property type="nucleotide sequence ID" value="NZ_JBIQWL010000001.1"/>
</dbReference>
<feature type="transmembrane region" description="Helical" evidence="1">
    <location>
        <begin position="129"/>
        <end position="146"/>
    </location>
</feature>
<keyword evidence="1" id="KW-1133">Transmembrane helix</keyword>
<feature type="transmembrane region" description="Helical" evidence="1">
    <location>
        <begin position="158"/>
        <end position="178"/>
    </location>
</feature>
<feature type="transmembrane region" description="Helical" evidence="1">
    <location>
        <begin position="256"/>
        <end position="274"/>
    </location>
</feature>
<gene>
    <name evidence="2" type="ORF">ACH3VR_01835</name>
</gene>
<feature type="transmembrane region" description="Helical" evidence="1">
    <location>
        <begin position="219"/>
        <end position="244"/>
    </location>
</feature>
<keyword evidence="1" id="KW-0812">Transmembrane</keyword>
<evidence type="ECO:0000256" key="1">
    <source>
        <dbReference type="SAM" id="Phobius"/>
    </source>
</evidence>
<feature type="transmembrane region" description="Helical" evidence="1">
    <location>
        <begin position="56"/>
        <end position="73"/>
    </location>
</feature>
<protein>
    <recommendedName>
        <fullName evidence="4">DUF998 domain-containing protein</fullName>
    </recommendedName>
</protein>
<name>A0ABW7Q3W9_9MICO</name>
<comment type="caution">
    <text evidence="2">The sequence shown here is derived from an EMBL/GenBank/DDBJ whole genome shotgun (WGS) entry which is preliminary data.</text>
</comment>
<sequence>MTAVPVETSLMRTYRYVRLGIAATVVVIAAAVGFAFADVGLLPSISAYYYTPAGDAFVAALVAASFGLFALSGRGVERNLLDAAALLAPLIAFIPTPMHPGGIPGVVATCPEGAPCVPVEYRPAVGNGVSTYLVVGGLLVIVALVIRTRQGLTWRQIAASVIVSVVVLAAVFAGWMWAREWMLSYGHFLSSGLFFLVIAAVAVWNAFPHPGDPLWVQPSRALAITNIVIAAALVLDILVVVVFITRDEVPDAAIPPIFVCEFIALGLFMVFWLLQSAQKWRDPNPSLMASLVA</sequence>
<proteinExistence type="predicted"/>
<keyword evidence="3" id="KW-1185">Reference proteome</keyword>